<evidence type="ECO:0000256" key="4">
    <source>
        <dbReference type="ARBA" id="ARBA00020831"/>
    </source>
</evidence>
<dbReference type="Pfam" id="PF01663">
    <property type="entry name" value="Phosphodiest"/>
    <property type="match status" value="1"/>
</dbReference>
<dbReference type="GO" id="GO:0005789">
    <property type="term" value="C:endoplasmic reticulum membrane"/>
    <property type="evidence" value="ECO:0007669"/>
    <property type="project" value="UniProtKB-SubCell"/>
</dbReference>
<feature type="transmembrane region" description="Helical" evidence="12">
    <location>
        <begin position="842"/>
        <end position="866"/>
    </location>
</feature>
<evidence type="ECO:0000256" key="1">
    <source>
        <dbReference type="ARBA" id="ARBA00004477"/>
    </source>
</evidence>
<dbReference type="UniPathway" id="UPA00196"/>
<evidence type="ECO:0000256" key="11">
    <source>
        <dbReference type="ARBA" id="ARBA00023180"/>
    </source>
</evidence>
<feature type="transmembrane region" description="Helical" evidence="12">
    <location>
        <begin position="878"/>
        <end position="896"/>
    </location>
</feature>
<dbReference type="InterPro" id="IPR017850">
    <property type="entry name" value="Alkaline_phosphatase_core_sf"/>
</dbReference>
<dbReference type="Pfam" id="PF04987">
    <property type="entry name" value="PigN"/>
    <property type="match status" value="1"/>
</dbReference>
<protein>
    <recommendedName>
        <fullName evidence="4 12">GPI ethanolamine phosphate transferase 1</fullName>
        <ecNumber evidence="12">2.-.-.-</ecNumber>
    </recommendedName>
</protein>
<keyword evidence="5 12" id="KW-0337">GPI-anchor biosynthesis</keyword>
<keyword evidence="7 12" id="KW-0812">Transmembrane</keyword>
<feature type="transmembrane region" description="Helical" evidence="12">
    <location>
        <begin position="908"/>
        <end position="932"/>
    </location>
</feature>
<feature type="transmembrane region" description="Helical" evidence="12">
    <location>
        <begin position="12"/>
        <end position="31"/>
    </location>
</feature>
<feature type="transmembrane region" description="Helical" evidence="12">
    <location>
        <begin position="489"/>
        <end position="506"/>
    </location>
</feature>
<dbReference type="GeneID" id="14916441"/>
<feature type="transmembrane region" description="Helical" evidence="12">
    <location>
        <begin position="711"/>
        <end position="730"/>
    </location>
</feature>
<sequence>MGSFQWNLKSLVVLGILFHCVYLFSIIDIYFRSPIVHGMTPHASSLQPPAQRVLVFVADGLRADKLFETLALVQRRDGTGKYFLRDIVEKRGRWGVSHARVPTESRPGHVALFAGFYEDVSAVTKGWKANPVEFDSVFNESARSWSWGSPDILPMFAHNVPQMYSHSYHEDSEDFASDASNLDTWVFDRVEELFASSHKNRTLNDQLHESRSVFFLHLLGIDTNGHAHRPYSSEYLENIDIVDHGVQRLYELFEQYYGDGQTTYIFTSDHGMHNKGSHGDGHPDNTETPFIVWGAGARKPHPPTARPGEKSMPAPGAWNLTGLPRFDINQADVAPLISFFAGLTYPMNSVGVLPTAYIDAPQSSVSDGLLQNALEIYEQFLRKAQMKRDHSIMFKNFKPLHDADTTIRTIRALMSSGRHEQAQELSSSLIDLSLQGLHYFQTYDWPFLLSVVSLGYVGWIAFLVLHVVAHNTNLPAYVRHRLAQSNRNTNLLAALVGAALFVFLWLESSPIQYYLYTFFPVLFWAQIYKARSILRHHLPTMLTLPSFVMSSLLVIIFLAILEVMVASYYNRELLCPVLLLVGCWPLVKESSVSGSLAVGWAACCFVLSIFPLLSVEFGSSISLVSAGGLAAFALGALPFVVKLFFTPRPAPVVVGGKEKEEKSERNKLAYLPPFSPAEARMAAIQLAAVLVAVWVVSSTNFNLENKLPVPFYNHVIAWLSLASLVVLPFVFSTHPSVFLFNLFLSLAAPFTFLSISYEVLFYCALSATLYLWYYLEAALFRGQRPETLSSRATRALTVGDARIALFFLYLCYVAFFGTGNIASISSFEVSSTFRFMSIFNPWVMGALLIIKLLLPFILVSCAYHIIVASSQLDLSASFLLVIAFSDVLSLNFLFLVRDTGSWKDIGTSISHFAISNCFILFHLGIVALSSLLTSRLRLPRLVPKPDQLSL</sequence>
<gene>
    <name evidence="14" type="ORF">ACA1_079020</name>
</gene>
<dbReference type="GO" id="GO:0051377">
    <property type="term" value="F:mannose-ethanolamine phosphotransferase activity"/>
    <property type="evidence" value="ECO:0007669"/>
    <property type="project" value="UniProtKB-UniRule"/>
</dbReference>
<evidence type="ECO:0000313" key="15">
    <source>
        <dbReference type="Proteomes" id="UP000011083"/>
    </source>
</evidence>
<reference evidence="14 15" key="1">
    <citation type="journal article" date="2013" name="Genome Biol.">
        <title>Genome of Acanthamoeba castellanii highlights extensive lateral gene transfer and early evolution of tyrosine kinase signaling.</title>
        <authorList>
            <person name="Clarke M."/>
            <person name="Lohan A.J."/>
            <person name="Liu B."/>
            <person name="Lagkouvardos I."/>
            <person name="Roy S."/>
            <person name="Zafar N."/>
            <person name="Bertelli C."/>
            <person name="Schilde C."/>
            <person name="Kianianmomeni A."/>
            <person name="Burglin T.R."/>
            <person name="Frech C."/>
            <person name="Turcotte B."/>
            <person name="Kopec K.O."/>
            <person name="Synnott J.M."/>
            <person name="Choo C."/>
            <person name="Paponov I."/>
            <person name="Finkler A."/>
            <person name="Soon Heng Tan C."/>
            <person name="Hutchins A.P."/>
            <person name="Weinmeier T."/>
            <person name="Rattei T."/>
            <person name="Chu J.S."/>
            <person name="Gimenez G."/>
            <person name="Irimia M."/>
            <person name="Rigden D.J."/>
            <person name="Fitzpatrick D.A."/>
            <person name="Lorenzo-Morales J."/>
            <person name="Bateman A."/>
            <person name="Chiu C.H."/>
            <person name="Tang P."/>
            <person name="Hegemann P."/>
            <person name="Fromm H."/>
            <person name="Raoult D."/>
            <person name="Greub G."/>
            <person name="Miranda-Saavedra D."/>
            <person name="Chen N."/>
            <person name="Nash P."/>
            <person name="Ginger M.L."/>
            <person name="Horn M."/>
            <person name="Schaap P."/>
            <person name="Caler L."/>
            <person name="Loftus B."/>
        </authorList>
    </citation>
    <scope>NUCLEOTIDE SEQUENCE [LARGE SCALE GENOMIC DNA]</scope>
    <source>
        <strain evidence="14 15">Neff</strain>
    </source>
</reference>
<evidence type="ECO:0000259" key="13">
    <source>
        <dbReference type="Pfam" id="PF04987"/>
    </source>
</evidence>
<dbReference type="FunFam" id="3.40.720.10:FF:000015">
    <property type="entry name" value="GPI ethanolamine phosphate transferase 1"/>
    <property type="match status" value="1"/>
</dbReference>
<feature type="transmembrane region" description="Helical" evidence="12">
    <location>
        <begin position="801"/>
        <end position="822"/>
    </location>
</feature>
<dbReference type="Gene3D" id="3.40.720.10">
    <property type="entry name" value="Alkaline Phosphatase, subunit A"/>
    <property type="match status" value="1"/>
</dbReference>
<proteinExistence type="inferred from homology"/>
<dbReference type="InterPro" id="IPR007070">
    <property type="entry name" value="GPI_EtnP_transferase_1"/>
</dbReference>
<evidence type="ECO:0000256" key="5">
    <source>
        <dbReference type="ARBA" id="ARBA00022502"/>
    </source>
</evidence>
<evidence type="ECO:0000256" key="6">
    <source>
        <dbReference type="ARBA" id="ARBA00022679"/>
    </source>
</evidence>
<dbReference type="InterPro" id="IPR002591">
    <property type="entry name" value="Phosphodiest/P_Trfase"/>
</dbReference>
<keyword evidence="9 12" id="KW-1133">Transmembrane helix</keyword>
<dbReference type="OMA" id="HIMLTTS"/>
<feature type="transmembrane region" description="Helical" evidence="12">
    <location>
        <begin position="445"/>
        <end position="468"/>
    </location>
</feature>
<dbReference type="PANTHER" id="PTHR12250">
    <property type="entry name" value="PHOSPHATIDYLINOSITOL GLYCAN, CLASS N"/>
    <property type="match status" value="1"/>
</dbReference>
<feature type="transmembrane region" description="Helical" evidence="12">
    <location>
        <begin position="512"/>
        <end position="530"/>
    </location>
</feature>
<comment type="function">
    <text evidence="12">Ethanolamine phosphate transferase involved in glycosylphosphatidylinositol-anchor biosynthesis. Transfers ethanolamine phosphate to the first alpha-1,4-linked mannose of the glycosylphosphatidylinositol precursor of GPI-anchor.</text>
</comment>
<evidence type="ECO:0000313" key="14">
    <source>
        <dbReference type="EMBL" id="ELR15817.1"/>
    </source>
</evidence>
<comment type="similarity">
    <text evidence="3 12">Belongs to the PIGG/PIGN/PIGO family. PIGN subfamily.</text>
</comment>
<dbReference type="PANTHER" id="PTHR12250:SF0">
    <property type="entry name" value="GPI ETHANOLAMINE PHOSPHATE TRANSFERASE 1"/>
    <property type="match status" value="1"/>
</dbReference>
<feature type="transmembrane region" description="Helical" evidence="12">
    <location>
        <begin position="621"/>
        <end position="641"/>
    </location>
</feature>
<dbReference type="RefSeq" id="XP_004337830.1">
    <property type="nucleotide sequence ID" value="XM_004337782.1"/>
</dbReference>
<organism evidence="14 15">
    <name type="scientific">Acanthamoeba castellanii (strain ATCC 30010 / Neff)</name>
    <dbReference type="NCBI Taxonomy" id="1257118"/>
    <lineage>
        <taxon>Eukaryota</taxon>
        <taxon>Amoebozoa</taxon>
        <taxon>Discosea</taxon>
        <taxon>Longamoebia</taxon>
        <taxon>Centramoebida</taxon>
        <taxon>Acanthamoebidae</taxon>
        <taxon>Acanthamoeba</taxon>
    </lineage>
</organism>
<keyword evidence="11" id="KW-0325">Glycoprotein</keyword>
<feature type="transmembrane region" description="Helical" evidence="12">
    <location>
        <begin position="759"/>
        <end position="780"/>
    </location>
</feature>
<evidence type="ECO:0000256" key="3">
    <source>
        <dbReference type="ARBA" id="ARBA00008400"/>
    </source>
</evidence>
<dbReference type="AlphaFoldDB" id="L8GSA5"/>
<dbReference type="VEuPathDB" id="AmoebaDB:ACA1_079020"/>
<comment type="pathway">
    <text evidence="2 12">Glycolipid biosynthesis; glycosylphosphatidylinositol-anchor biosynthesis.</text>
</comment>
<evidence type="ECO:0000256" key="2">
    <source>
        <dbReference type="ARBA" id="ARBA00004687"/>
    </source>
</evidence>
<evidence type="ECO:0000256" key="8">
    <source>
        <dbReference type="ARBA" id="ARBA00022824"/>
    </source>
</evidence>
<keyword evidence="15" id="KW-1185">Reference proteome</keyword>
<dbReference type="GO" id="GO:0006506">
    <property type="term" value="P:GPI anchor biosynthetic process"/>
    <property type="evidence" value="ECO:0007669"/>
    <property type="project" value="UniProtKB-UniPathway"/>
</dbReference>
<keyword evidence="10 12" id="KW-0472">Membrane</keyword>
<dbReference type="Proteomes" id="UP000011083">
    <property type="component" value="Unassembled WGS sequence"/>
</dbReference>
<dbReference type="InterPro" id="IPR017852">
    <property type="entry name" value="GPI_EtnP_transferase_1_C"/>
</dbReference>
<evidence type="ECO:0000256" key="9">
    <source>
        <dbReference type="ARBA" id="ARBA00022989"/>
    </source>
</evidence>
<dbReference type="KEGG" id="acan:ACA1_079020"/>
<dbReference type="OrthoDB" id="2748310at2759"/>
<feature type="transmembrane region" description="Helical" evidence="12">
    <location>
        <begin position="594"/>
        <end position="615"/>
    </location>
</feature>
<feature type="domain" description="GPI ethanolamine phosphate transferase 1 C-terminal" evidence="13">
    <location>
        <begin position="435"/>
        <end position="901"/>
    </location>
</feature>
<comment type="subcellular location">
    <subcellularLocation>
        <location evidence="1 12">Endoplasmic reticulum membrane</location>
        <topology evidence="1 12">Multi-pass membrane protein</topology>
    </subcellularLocation>
</comment>
<evidence type="ECO:0000256" key="12">
    <source>
        <dbReference type="RuleBase" id="RU367138"/>
    </source>
</evidence>
<dbReference type="CDD" id="cd16020">
    <property type="entry name" value="GPI_EPT_1"/>
    <property type="match status" value="1"/>
</dbReference>
<feature type="transmembrane region" description="Helical" evidence="12">
    <location>
        <begin position="681"/>
        <end position="699"/>
    </location>
</feature>
<keyword evidence="8 12" id="KW-0256">Endoplasmic reticulum</keyword>
<accession>L8GSA5</accession>
<dbReference type="SUPFAM" id="SSF53649">
    <property type="entry name" value="Alkaline phosphatase-like"/>
    <property type="match status" value="1"/>
</dbReference>
<name>L8GSA5_ACACF</name>
<dbReference type="STRING" id="1257118.L8GSA5"/>
<dbReference type="EMBL" id="KB008022">
    <property type="protein sequence ID" value="ELR15817.1"/>
    <property type="molecule type" value="Genomic_DNA"/>
</dbReference>
<dbReference type="InterPro" id="IPR037671">
    <property type="entry name" value="PIGN_N"/>
</dbReference>
<evidence type="ECO:0000256" key="10">
    <source>
        <dbReference type="ARBA" id="ARBA00023136"/>
    </source>
</evidence>
<dbReference type="EC" id="2.-.-.-" evidence="12"/>
<evidence type="ECO:0000256" key="7">
    <source>
        <dbReference type="ARBA" id="ARBA00022692"/>
    </source>
</evidence>
<feature type="transmembrane region" description="Helical" evidence="12">
    <location>
        <begin position="542"/>
        <end position="561"/>
    </location>
</feature>
<keyword evidence="6 12" id="KW-0808">Transferase</keyword>